<proteinExistence type="predicted"/>
<feature type="transmembrane region" description="Helical" evidence="5">
    <location>
        <begin position="69"/>
        <end position="86"/>
    </location>
</feature>
<evidence type="ECO:0000313" key="6">
    <source>
        <dbReference type="EMBL" id="CRX39056.1"/>
    </source>
</evidence>
<evidence type="ECO:0000313" key="7">
    <source>
        <dbReference type="Proteomes" id="UP000220251"/>
    </source>
</evidence>
<keyword evidence="2 5" id="KW-0812">Transmembrane</keyword>
<organism evidence="6 7">
    <name type="scientific">Estrella lausannensis</name>
    <dbReference type="NCBI Taxonomy" id="483423"/>
    <lineage>
        <taxon>Bacteria</taxon>
        <taxon>Pseudomonadati</taxon>
        <taxon>Chlamydiota</taxon>
        <taxon>Chlamydiia</taxon>
        <taxon>Parachlamydiales</taxon>
        <taxon>Candidatus Criblamydiaceae</taxon>
        <taxon>Estrella</taxon>
    </lineage>
</organism>
<reference evidence="7" key="1">
    <citation type="submission" date="2015-06" db="EMBL/GenBank/DDBJ databases">
        <authorList>
            <person name="Bertelli C."/>
        </authorList>
    </citation>
    <scope>NUCLEOTIDE SEQUENCE [LARGE SCALE GENOMIC DNA]</scope>
    <source>
        <strain evidence="7">CRIB-30</strain>
    </source>
</reference>
<dbReference type="InterPro" id="IPR008217">
    <property type="entry name" value="Ccc1_fam"/>
</dbReference>
<feature type="transmembrane region" description="Helical" evidence="5">
    <location>
        <begin position="226"/>
        <end position="247"/>
    </location>
</feature>
<keyword evidence="4 5" id="KW-0472">Membrane</keyword>
<feature type="transmembrane region" description="Helical" evidence="5">
    <location>
        <begin position="198"/>
        <end position="214"/>
    </location>
</feature>
<evidence type="ECO:0000256" key="2">
    <source>
        <dbReference type="ARBA" id="ARBA00022692"/>
    </source>
</evidence>
<dbReference type="AlphaFoldDB" id="A0A0H5DQV4"/>
<dbReference type="GO" id="GO:0030026">
    <property type="term" value="P:intracellular manganese ion homeostasis"/>
    <property type="evidence" value="ECO:0007669"/>
    <property type="project" value="InterPro"/>
</dbReference>
<evidence type="ECO:0000256" key="4">
    <source>
        <dbReference type="ARBA" id="ARBA00023136"/>
    </source>
</evidence>
<feature type="transmembrane region" description="Helical" evidence="5">
    <location>
        <begin position="172"/>
        <end position="192"/>
    </location>
</feature>
<protein>
    <submittedName>
        <fullName evidence="6">Conserved putative membrane protein</fullName>
    </submittedName>
</protein>
<dbReference type="GO" id="GO:0012505">
    <property type="term" value="C:endomembrane system"/>
    <property type="evidence" value="ECO:0007669"/>
    <property type="project" value="UniProtKB-SubCell"/>
</dbReference>
<keyword evidence="3 5" id="KW-1133">Transmembrane helix</keyword>
<evidence type="ECO:0000256" key="3">
    <source>
        <dbReference type="ARBA" id="ARBA00022989"/>
    </source>
</evidence>
<evidence type="ECO:0000256" key="1">
    <source>
        <dbReference type="ARBA" id="ARBA00004127"/>
    </source>
</evidence>
<comment type="subcellular location">
    <subcellularLocation>
        <location evidence="1">Endomembrane system</location>
        <topology evidence="1">Multi-pass membrane protein</topology>
    </subcellularLocation>
</comment>
<keyword evidence="7" id="KW-1185">Reference proteome</keyword>
<dbReference type="Proteomes" id="UP000220251">
    <property type="component" value="Unassembled WGS sequence"/>
</dbReference>
<dbReference type="Pfam" id="PF01988">
    <property type="entry name" value="VIT1"/>
    <property type="match status" value="1"/>
</dbReference>
<accession>A0A0H5DQV4</accession>
<dbReference type="EMBL" id="CWGJ01000025">
    <property type="protein sequence ID" value="CRX39056.1"/>
    <property type="molecule type" value="Genomic_DNA"/>
</dbReference>
<name>A0A0H5DQV4_9BACT</name>
<dbReference type="RefSeq" id="WP_098038912.1">
    <property type="nucleotide sequence ID" value="NZ_CWGJ01000025.1"/>
</dbReference>
<dbReference type="GO" id="GO:0005384">
    <property type="term" value="F:manganese ion transmembrane transporter activity"/>
    <property type="evidence" value="ECO:0007669"/>
    <property type="project" value="InterPro"/>
</dbReference>
<dbReference type="OrthoDB" id="20892at2"/>
<evidence type="ECO:0000256" key="5">
    <source>
        <dbReference type="SAM" id="Phobius"/>
    </source>
</evidence>
<sequence length="251" mass="27670">MGSTHFNEKEAIAHVVEKQASGILEAQEVHGSEIPGHLSAATDSAKETSLYLCFVAIILNHHRMNSWETFYFLLLFFIATLVWKTCRSAWLGWSRLERLHRVIAQEKWEIDHHRAQEREELKALYAAKGFQGKLLDDVVDVLMADGDRLLKVMVEEELGLSLETQQHPLKQALGAFGGALIAGLAMGIGLFISFPSGVYAACFTVVALSSLFAARYEKNNAVQAVVWNLGLALVSVATAYFLAILLIPATG</sequence>
<gene>
    <name evidence="6" type="ORF">ELAC_1729</name>
</gene>